<proteinExistence type="inferred from homology"/>
<dbReference type="SUPFAM" id="SSF51735">
    <property type="entry name" value="NAD(P)-binding Rossmann-fold domains"/>
    <property type="match status" value="1"/>
</dbReference>
<dbReference type="Pfam" id="PF13561">
    <property type="entry name" value="adh_short_C2"/>
    <property type="match status" value="1"/>
</dbReference>
<dbReference type="GO" id="GO:0008206">
    <property type="term" value="P:bile acid metabolic process"/>
    <property type="evidence" value="ECO:0007669"/>
    <property type="project" value="UniProtKB-ARBA"/>
</dbReference>
<dbReference type="STRING" id="224999.GCA_001485475_01871"/>
<dbReference type="CDD" id="cd05233">
    <property type="entry name" value="SDR_c"/>
    <property type="match status" value="1"/>
</dbReference>
<dbReference type="FunFam" id="3.40.50.720:FF:000084">
    <property type="entry name" value="Short-chain dehydrogenase reductase"/>
    <property type="match status" value="1"/>
</dbReference>
<dbReference type="PANTHER" id="PTHR42760:SF133">
    <property type="entry name" value="3-OXOACYL-[ACYL-CARRIER-PROTEIN] REDUCTASE"/>
    <property type="match status" value="1"/>
</dbReference>
<dbReference type="PRINTS" id="PR00080">
    <property type="entry name" value="SDRFAMILY"/>
</dbReference>
<organism evidence="3">
    <name type="scientific">Tepidanaerobacter syntrophicus</name>
    <dbReference type="NCBI Taxonomy" id="224999"/>
    <lineage>
        <taxon>Bacteria</taxon>
        <taxon>Bacillati</taxon>
        <taxon>Bacillota</taxon>
        <taxon>Clostridia</taxon>
        <taxon>Thermosediminibacterales</taxon>
        <taxon>Tepidanaerobacteraceae</taxon>
        <taxon>Tepidanaerobacter</taxon>
    </lineage>
</organism>
<dbReference type="GO" id="GO:0016616">
    <property type="term" value="F:oxidoreductase activity, acting on the CH-OH group of donors, NAD or NADP as acceptor"/>
    <property type="evidence" value="ECO:0007669"/>
    <property type="project" value="TreeGrafter"/>
</dbReference>
<name>A0A0U9HI75_9FIRM</name>
<gene>
    <name evidence="3" type="ORF">TSYNT_984</name>
</gene>
<evidence type="ECO:0000256" key="2">
    <source>
        <dbReference type="ARBA" id="ARBA00023002"/>
    </source>
</evidence>
<comment type="similarity">
    <text evidence="1">Belongs to the short-chain dehydrogenases/reductases (SDR) family.</text>
</comment>
<dbReference type="PRINTS" id="PR00081">
    <property type="entry name" value="GDHRDH"/>
</dbReference>
<dbReference type="Proteomes" id="UP000062160">
    <property type="component" value="Unassembled WGS sequence"/>
</dbReference>
<reference evidence="3" key="1">
    <citation type="journal article" date="2016" name="Genome Announc.">
        <title>Draft Genome Sequence of the Syntrophic Lactate-Degrading Bacterium Tepidanaerobacter syntrophicus JLT.</title>
        <authorList>
            <person name="Matsuura N."/>
            <person name="Ohashi A."/>
            <person name="Tourlousse D.M."/>
            <person name="Sekiguchi Y."/>
        </authorList>
    </citation>
    <scope>NUCLEOTIDE SEQUENCE [LARGE SCALE GENOMIC DNA]</scope>
    <source>
        <strain evidence="3">JL</strain>
    </source>
</reference>
<dbReference type="Gene3D" id="3.40.50.720">
    <property type="entry name" value="NAD(P)-binding Rossmann-like Domain"/>
    <property type="match status" value="1"/>
</dbReference>
<dbReference type="EMBL" id="DF977003">
    <property type="protein sequence ID" value="GAQ25835.1"/>
    <property type="molecule type" value="Genomic_DNA"/>
</dbReference>
<sequence length="280" mass="30378">MYNMKGKVALVTGAARGIGKACALRLAKEGVDVAVLDICSKIKENPQWVPPKLEDLKEVEGEIKKLGCKSLAITADVRNTNQTFNAVERVVKEFSRLDILVNCAGVGFLNFLDDVDEIADWDTTMDVDLKGTFFMCKAAAPIMRQQKYGKIVNIASIAGVTGSETLFPYSAAKAGVINATQGLARALGPYGINVNAVNPGLVWTPMWQVTDKWLAEHIPPFKDELYVPKKVYDASVMASTALKRPTTTEHIANVVAFLASDEASEITGQNINVDGGIEYH</sequence>
<dbReference type="OrthoDB" id="9803333at2"/>
<dbReference type="AlphaFoldDB" id="A0A0U9HI75"/>
<evidence type="ECO:0000313" key="4">
    <source>
        <dbReference type="Proteomes" id="UP000062160"/>
    </source>
</evidence>
<dbReference type="InterPro" id="IPR002347">
    <property type="entry name" value="SDR_fam"/>
</dbReference>
<keyword evidence="2" id="KW-0560">Oxidoreductase</keyword>
<dbReference type="GO" id="GO:0048038">
    <property type="term" value="F:quinone binding"/>
    <property type="evidence" value="ECO:0007669"/>
    <property type="project" value="TreeGrafter"/>
</dbReference>
<protein>
    <submittedName>
        <fullName evidence="3">3-oxoacyl-[acyl-carrier protein] reductase</fullName>
    </submittedName>
</protein>
<dbReference type="GO" id="GO:0006633">
    <property type="term" value="P:fatty acid biosynthetic process"/>
    <property type="evidence" value="ECO:0007669"/>
    <property type="project" value="TreeGrafter"/>
</dbReference>
<dbReference type="InterPro" id="IPR036291">
    <property type="entry name" value="NAD(P)-bd_dom_sf"/>
</dbReference>
<dbReference type="PANTHER" id="PTHR42760">
    <property type="entry name" value="SHORT-CHAIN DEHYDROGENASES/REDUCTASES FAMILY MEMBER"/>
    <property type="match status" value="1"/>
</dbReference>
<keyword evidence="4" id="KW-1185">Reference proteome</keyword>
<evidence type="ECO:0000313" key="3">
    <source>
        <dbReference type="EMBL" id="GAQ25835.1"/>
    </source>
</evidence>
<dbReference type="RefSeq" id="WP_059033413.1">
    <property type="nucleotide sequence ID" value="NZ_DF977003.1"/>
</dbReference>
<evidence type="ECO:0000256" key="1">
    <source>
        <dbReference type="ARBA" id="ARBA00006484"/>
    </source>
</evidence>
<accession>A0A0U9HI75</accession>